<dbReference type="AlphaFoldDB" id="A0A6J6GPB7"/>
<protein>
    <submittedName>
        <fullName evidence="1">Unannotated protein</fullName>
    </submittedName>
</protein>
<organism evidence="1">
    <name type="scientific">freshwater metagenome</name>
    <dbReference type="NCBI Taxonomy" id="449393"/>
    <lineage>
        <taxon>unclassified sequences</taxon>
        <taxon>metagenomes</taxon>
        <taxon>ecological metagenomes</taxon>
    </lineage>
</organism>
<name>A0A6J6GPB7_9ZZZZ</name>
<gene>
    <name evidence="1" type="ORF">UFOPK1827_00587</name>
</gene>
<reference evidence="1" key="1">
    <citation type="submission" date="2020-05" db="EMBL/GenBank/DDBJ databases">
        <authorList>
            <person name="Chiriac C."/>
            <person name="Salcher M."/>
            <person name="Ghai R."/>
            <person name="Kavagutti S V."/>
        </authorList>
    </citation>
    <scope>NUCLEOTIDE SEQUENCE</scope>
</reference>
<evidence type="ECO:0000313" key="1">
    <source>
        <dbReference type="EMBL" id="CAB4600924.1"/>
    </source>
</evidence>
<dbReference type="EMBL" id="CAEZUO010000018">
    <property type="protein sequence ID" value="CAB4600924.1"/>
    <property type="molecule type" value="Genomic_DNA"/>
</dbReference>
<proteinExistence type="predicted"/>
<sequence>MERADRSGVKLCPLVKTAAQRPSEASLRLGSVSRTNSGGDMTDHIGVHHVRRDAHRIHHGPV</sequence>
<accession>A0A6J6GPB7</accession>